<accession>J1ZU01</accession>
<protein>
    <submittedName>
        <fullName evidence="1">Uncharacterized protein</fullName>
    </submittedName>
</protein>
<organism evidence="1">
    <name type="scientific">Streptomyces auratus AGR0001</name>
    <dbReference type="NCBI Taxonomy" id="1160718"/>
    <lineage>
        <taxon>Bacteria</taxon>
        <taxon>Bacillati</taxon>
        <taxon>Actinomycetota</taxon>
        <taxon>Actinomycetes</taxon>
        <taxon>Kitasatosporales</taxon>
        <taxon>Streptomycetaceae</taxon>
        <taxon>Streptomyces</taxon>
    </lineage>
</organism>
<dbReference type="AlphaFoldDB" id="J1ZU01"/>
<dbReference type="PATRIC" id="fig|1160718.3.peg.4067"/>
<dbReference type="EMBL" id="AJGV01000124">
    <property type="protein sequence ID" value="EJJ05156.1"/>
    <property type="molecule type" value="Genomic_DNA"/>
</dbReference>
<name>J1ZU01_9ACTN</name>
<reference evidence="1" key="1">
    <citation type="journal article" date="2012" name="J. Bacteriol.">
        <title>Genome Sequence of Streptomyces auratus Strain AGR0001, a Phoslactomycin-Producing Actinomycete.</title>
        <authorList>
            <person name="Han X."/>
            <person name="Li M."/>
            <person name="Ding Z."/>
            <person name="Zhao J."/>
            <person name="Ji K."/>
            <person name="Wen M."/>
            <person name="Lu T."/>
        </authorList>
    </citation>
    <scope>NUCLEOTIDE SEQUENCE [LARGE SCALE GENOMIC DNA]</scope>
    <source>
        <strain evidence="1">AGR0001</strain>
    </source>
</reference>
<evidence type="ECO:0000313" key="1">
    <source>
        <dbReference type="EMBL" id="EJJ05156.1"/>
    </source>
</evidence>
<dbReference type="STRING" id="1160718.SU9_20077"/>
<proteinExistence type="predicted"/>
<sequence length="57" mass="6124">METMITVAVILMIVAGVILIHLLNAQHDGRIAAFPLQRSPAKIRTAGPPEPTADRAH</sequence>
<dbReference type="RefSeq" id="WP_006605538.1">
    <property type="nucleotide sequence ID" value="NZ_CP072931.1"/>
</dbReference>
<dbReference type="HOGENOM" id="CLU_2994569_0_0_11"/>
<gene>
    <name evidence="1" type="ORF">SU9_20077</name>
</gene>
<comment type="caution">
    <text evidence="1">The sequence shown here is derived from an EMBL/GenBank/DDBJ whole genome shotgun (WGS) entry which is preliminary data.</text>
</comment>